<dbReference type="InParanoid" id="D2VKM9"/>
<dbReference type="RefSeq" id="XP_002675460.1">
    <property type="nucleotide sequence ID" value="XM_002675414.1"/>
</dbReference>
<dbReference type="EMBL" id="GG738878">
    <property type="protein sequence ID" value="EFC42716.1"/>
    <property type="molecule type" value="Genomic_DNA"/>
</dbReference>
<evidence type="ECO:0000313" key="2">
    <source>
        <dbReference type="EMBL" id="EFC42716.1"/>
    </source>
</evidence>
<accession>D2VKM9</accession>
<dbReference type="VEuPathDB" id="AmoebaDB:NAEGRDRAFT_58505"/>
<dbReference type="Gene3D" id="2.60.120.330">
    <property type="entry name" value="B-lactam Antibiotic, Isopenicillin N Synthase, Chain"/>
    <property type="match status" value="2"/>
</dbReference>
<feature type="compositionally biased region" description="Low complexity" evidence="1">
    <location>
        <begin position="20"/>
        <end position="42"/>
    </location>
</feature>
<reference evidence="2 3" key="1">
    <citation type="journal article" date="2010" name="Cell">
        <title>The genome of Naegleria gruberi illuminates early eukaryotic versatility.</title>
        <authorList>
            <person name="Fritz-Laylin L.K."/>
            <person name="Prochnik S.E."/>
            <person name="Ginger M.L."/>
            <person name="Dacks J.B."/>
            <person name="Carpenter M.L."/>
            <person name="Field M.C."/>
            <person name="Kuo A."/>
            <person name="Paredez A."/>
            <person name="Chapman J."/>
            <person name="Pham J."/>
            <person name="Shu S."/>
            <person name="Neupane R."/>
            <person name="Cipriano M."/>
            <person name="Mancuso J."/>
            <person name="Tu H."/>
            <person name="Salamov A."/>
            <person name="Lindquist E."/>
            <person name="Shapiro H."/>
            <person name="Lucas S."/>
            <person name="Grigoriev I.V."/>
            <person name="Cande W.Z."/>
            <person name="Fulton C."/>
            <person name="Rokhsar D.S."/>
            <person name="Dawson S.C."/>
        </authorList>
    </citation>
    <scope>NUCLEOTIDE SEQUENCE [LARGE SCALE GENOMIC DNA]</scope>
    <source>
        <strain evidence="2 3">NEG-M</strain>
    </source>
</reference>
<dbReference type="PANTHER" id="PTHR31630:SF8">
    <property type="entry name" value="JMJC DOMAIN-CONTAINING PROTEIN"/>
    <property type="match status" value="1"/>
</dbReference>
<proteinExistence type="predicted"/>
<gene>
    <name evidence="2" type="ORF">NAEGRDRAFT_58505</name>
</gene>
<dbReference type="Proteomes" id="UP000006671">
    <property type="component" value="Unassembled WGS sequence"/>
</dbReference>
<dbReference type="PANTHER" id="PTHR31630">
    <property type="entry name" value="PHYTANOYL-COA DIOXYGENASE-RELATED-RELATED"/>
    <property type="match status" value="1"/>
</dbReference>
<feature type="compositionally biased region" description="Polar residues" evidence="1">
    <location>
        <begin position="1"/>
        <end position="12"/>
    </location>
</feature>
<dbReference type="KEGG" id="ngr:NAEGRDRAFT_58505"/>
<organism evidence="3">
    <name type="scientific">Naegleria gruberi</name>
    <name type="common">Amoeba</name>
    <dbReference type="NCBI Taxonomy" id="5762"/>
    <lineage>
        <taxon>Eukaryota</taxon>
        <taxon>Discoba</taxon>
        <taxon>Heterolobosea</taxon>
        <taxon>Tetramitia</taxon>
        <taxon>Eutetramitia</taxon>
        <taxon>Vahlkampfiidae</taxon>
        <taxon>Naegleria</taxon>
    </lineage>
</organism>
<evidence type="ECO:0000256" key="1">
    <source>
        <dbReference type="SAM" id="MobiDB-lite"/>
    </source>
</evidence>
<protein>
    <submittedName>
        <fullName evidence="2">Uncharacterized protein</fullName>
    </submittedName>
</protein>
<dbReference type="AlphaFoldDB" id="D2VKM9"/>
<keyword evidence="3" id="KW-1185">Reference proteome</keyword>
<sequence length="481" mass="56452">MKSQPNQDNATATKKRKLKQSTLTSSSSAIVESEKSSTTSTTPLRQTGTGLHLDSWPYNLWGKLNRKYEYEKLDRFRPFQSMLCLSDGDLDKSKEEGSLEIIPGFPTVSADGYFEACDEKFREGESMRKKSPWVSPYHVKFVENDKEDSPLFELIRKVKRVPKNWSPPSKEVTRLEIDSDQDQVDQYIKYLKEIAKEHDKIPYEPIQRGDYIFFDIRMPHQNSKFNYMSYPRCVFYHAFEMAHPINMKTVESLRVKRKTFETPNDFSSEFQLEKKFMDPNNPEHLIPLTPLGECLFREKNHSQTLFSKNTNEDPSSQFDEMYNKHSQLVTQRHLEFFHRYGYVVIENAISKDVCNQLLNELGEYSKKAGCGLPVESIIKKQKLSARPSKEEFRNISGPFGSMIEYFYLPTQQRLRMNEALYCATVKLLANTWCCNLEVSTQFQEGSIPKWKYQCPIEKQLDPRKLWTYVDRMNFRFPNKLK</sequence>
<name>D2VKM9_NAEGR</name>
<feature type="region of interest" description="Disordered" evidence="1">
    <location>
        <begin position="1"/>
        <end position="48"/>
    </location>
</feature>
<evidence type="ECO:0000313" key="3">
    <source>
        <dbReference type="Proteomes" id="UP000006671"/>
    </source>
</evidence>
<dbReference type="SUPFAM" id="SSF51197">
    <property type="entry name" value="Clavaminate synthase-like"/>
    <property type="match status" value="2"/>
</dbReference>
<dbReference type="InterPro" id="IPR027443">
    <property type="entry name" value="IPNS-like_sf"/>
</dbReference>
<dbReference type="GeneID" id="8852267"/>